<dbReference type="Pfam" id="PF06890">
    <property type="entry name" value="Phage_Mu_Gp45"/>
    <property type="match status" value="1"/>
</dbReference>
<feature type="domain" description="Bacteriophage Mu Gp45 N-terminal" evidence="1">
    <location>
        <begin position="23"/>
        <end position="89"/>
    </location>
</feature>
<protein>
    <submittedName>
        <fullName evidence="2">Baseplate assembly protein</fullName>
    </submittedName>
</protein>
<reference evidence="2 3" key="1">
    <citation type="submission" date="2020-05" db="EMBL/GenBank/DDBJ databases">
        <title>Draft genome sequence of Desulfovibrio psychrotolerans JS1T.</title>
        <authorList>
            <person name="Ueno A."/>
            <person name="Tamazawa S."/>
            <person name="Tamamura S."/>
            <person name="Murakami T."/>
            <person name="Kiyama T."/>
            <person name="Inomata H."/>
            <person name="Amano Y."/>
            <person name="Miyakawa K."/>
            <person name="Tamaki H."/>
            <person name="Naganuma T."/>
            <person name="Kaneko K."/>
        </authorList>
    </citation>
    <scope>NUCLEOTIDE SEQUENCE [LARGE SCALE GENOMIC DNA]</scope>
    <source>
        <strain evidence="2 3">JS1</strain>
    </source>
</reference>
<dbReference type="RefSeq" id="WP_174410312.1">
    <property type="nucleotide sequence ID" value="NZ_BLVP01000009.1"/>
</dbReference>
<comment type="caution">
    <text evidence="2">The sequence shown here is derived from an EMBL/GenBank/DDBJ whole genome shotgun (WGS) entry which is preliminary data.</text>
</comment>
<dbReference type="AlphaFoldDB" id="A0A7J0BWY1"/>
<dbReference type="InterPro" id="IPR053861">
    <property type="entry name" value="Phage_Mu_Gp45_N"/>
</dbReference>
<sequence>MNRDDFNRLCAPLVQRVRLMVARAVVRLVDSSRRVQALQAGLLAGETRDGLECFEHYGFTSNPLPGMEAAVMFVGGDRSSGIVVAIADRQFRLRGLESGEVALYTDEGDSLIFKRGRTVELTTVHARISAVEDITMETKRMIVSATESIDMATAQLTLTASAGATVSTPAFTSCGVGEGTSAALFQGTQHTTGNITTDADAVAGTVSLRGHVHDENDNGGPTDPPQGA</sequence>
<proteinExistence type="predicted"/>
<evidence type="ECO:0000313" key="2">
    <source>
        <dbReference type="EMBL" id="GFM37672.1"/>
    </source>
</evidence>
<dbReference type="Proteomes" id="UP000503820">
    <property type="component" value="Unassembled WGS sequence"/>
</dbReference>
<dbReference type="InterPro" id="IPR014462">
    <property type="entry name" value="Phage_Mu_Gp45"/>
</dbReference>
<gene>
    <name evidence="2" type="ORF">DSM19430T_23560</name>
</gene>
<organism evidence="2 3">
    <name type="scientific">Desulfovibrio psychrotolerans</name>
    <dbReference type="NCBI Taxonomy" id="415242"/>
    <lineage>
        <taxon>Bacteria</taxon>
        <taxon>Pseudomonadati</taxon>
        <taxon>Thermodesulfobacteriota</taxon>
        <taxon>Desulfovibrionia</taxon>
        <taxon>Desulfovibrionales</taxon>
        <taxon>Desulfovibrionaceae</taxon>
        <taxon>Desulfovibrio</taxon>
    </lineage>
</organism>
<evidence type="ECO:0000313" key="3">
    <source>
        <dbReference type="Proteomes" id="UP000503820"/>
    </source>
</evidence>
<dbReference type="PIRSF" id="PIRSF012337">
    <property type="entry name" value="gp45"/>
    <property type="match status" value="1"/>
</dbReference>
<dbReference type="EMBL" id="BLVP01000009">
    <property type="protein sequence ID" value="GFM37672.1"/>
    <property type="molecule type" value="Genomic_DNA"/>
</dbReference>
<accession>A0A7J0BWY1</accession>
<evidence type="ECO:0000259" key="1">
    <source>
        <dbReference type="Pfam" id="PF06890"/>
    </source>
</evidence>
<dbReference type="NCBIfam" id="TIGR01644">
    <property type="entry name" value="phage_P2_V"/>
    <property type="match status" value="1"/>
</dbReference>
<name>A0A7J0BWY1_9BACT</name>
<keyword evidence="3" id="KW-1185">Reference proteome</keyword>
<dbReference type="InterPro" id="IPR013046">
    <property type="entry name" value="GpV/Gp45"/>
</dbReference>